<dbReference type="InterPro" id="IPR011009">
    <property type="entry name" value="Kinase-like_dom_sf"/>
</dbReference>
<feature type="coiled-coil region" evidence="7">
    <location>
        <begin position="341"/>
        <end position="375"/>
    </location>
</feature>
<accession>A0A504WX96</accession>
<dbReference type="PANTHER" id="PTHR22974">
    <property type="entry name" value="MIXED LINEAGE PROTEIN KINASE"/>
    <property type="match status" value="1"/>
</dbReference>
<dbReference type="CDD" id="cd13990">
    <property type="entry name" value="STKc_TLK"/>
    <property type="match status" value="1"/>
</dbReference>
<dbReference type="GO" id="GO:0005524">
    <property type="term" value="F:ATP binding"/>
    <property type="evidence" value="ECO:0007669"/>
    <property type="project" value="UniProtKB-UniRule"/>
</dbReference>
<evidence type="ECO:0000313" key="10">
    <source>
        <dbReference type="EMBL" id="TPP41332.1"/>
    </source>
</evidence>
<dbReference type="FunFam" id="1.10.510.10:FF:000256">
    <property type="entry name" value="Serine/threonine-protein kinase TOUSLED"/>
    <property type="match status" value="1"/>
</dbReference>
<reference evidence="11" key="1">
    <citation type="submission" date="2019-02" db="EMBL/GenBank/DDBJ databases">
        <title>FDA dAtabase for Regulatory Grade micrObial Sequences (FDA-ARGOS): Supporting development and validation of Infectious Disease Dx tests.</title>
        <authorList>
            <person name="Duncan R."/>
            <person name="Fisher C."/>
            <person name="Tallon L."/>
            <person name="Sadzewicz L."/>
            <person name="Sengamalay N."/>
            <person name="Ott S."/>
            <person name="Godinez A."/>
            <person name="Nagaraj S."/>
            <person name="Vavikolanu K."/>
            <person name="Vyas G."/>
            <person name="Nadendla S."/>
            <person name="Aluvathingal J."/>
            <person name="Sichtig H."/>
        </authorList>
    </citation>
    <scope>NUCLEOTIDE SEQUENCE [LARGE SCALE GENOMIC DNA]</scope>
    <source>
        <strain evidence="11">FDAARGOS_360</strain>
    </source>
</reference>
<dbReference type="VEuPathDB" id="TriTrypDB:LdCL_310037900"/>
<dbReference type="InterPro" id="IPR000719">
    <property type="entry name" value="Prot_kinase_dom"/>
</dbReference>
<feature type="region of interest" description="Disordered" evidence="8">
    <location>
        <begin position="745"/>
        <end position="776"/>
    </location>
</feature>
<dbReference type="Gene3D" id="1.10.510.10">
    <property type="entry name" value="Transferase(Phosphotransferase) domain 1"/>
    <property type="match status" value="1"/>
</dbReference>
<keyword evidence="3 6" id="KW-0547">Nucleotide-binding</keyword>
<dbReference type="VEuPathDB" id="TriTrypDB:LDHU3_31.5140"/>
<keyword evidence="2" id="KW-0808">Transferase</keyword>
<name>A0A504WX96_LEIDO</name>
<keyword evidence="7" id="KW-0175">Coiled coil</keyword>
<dbReference type="PROSITE" id="PS50011">
    <property type="entry name" value="PROTEIN_KINASE_DOM"/>
    <property type="match status" value="1"/>
</dbReference>
<dbReference type="PANTHER" id="PTHR22974:SF23">
    <property type="entry name" value="TOUSLED-LIKE KINASE, ISOFORM G"/>
    <property type="match status" value="1"/>
</dbReference>
<evidence type="ECO:0000256" key="3">
    <source>
        <dbReference type="ARBA" id="ARBA00022741"/>
    </source>
</evidence>
<dbReference type="EMBL" id="RHLD01000005">
    <property type="protein sequence ID" value="TPP41332.1"/>
    <property type="molecule type" value="Genomic_DNA"/>
</dbReference>
<feature type="coiled-coil region" evidence="7">
    <location>
        <begin position="246"/>
        <end position="273"/>
    </location>
</feature>
<evidence type="ECO:0000313" key="11">
    <source>
        <dbReference type="Proteomes" id="UP000318821"/>
    </source>
</evidence>
<dbReference type="Proteomes" id="UP000318821">
    <property type="component" value="Unassembled WGS sequence"/>
</dbReference>
<evidence type="ECO:0000256" key="4">
    <source>
        <dbReference type="ARBA" id="ARBA00022777"/>
    </source>
</evidence>
<evidence type="ECO:0000256" key="7">
    <source>
        <dbReference type="SAM" id="Coils"/>
    </source>
</evidence>
<feature type="region of interest" description="Disordered" evidence="8">
    <location>
        <begin position="157"/>
        <end position="203"/>
    </location>
</feature>
<dbReference type="PROSITE" id="PS00108">
    <property type="entry name" value="PROTEIN_KINASE_ST"/>
    <property type="match status" value="1"/>
</dbReference>
<dbReference type="SMART" id="SM00220">
    <property type="entry name" value="S_TKc"/>
    <property type="match status" value="1"/>
</dbReference>
<evidence type="ECO:0000256" key="2">
    <source>
        <dbReference type="ARBA" id="ARBA00022679"/>
    </source>
</evidence>
<dbReference type="GO" id="GO:0005634">
    <property type="term" value="C:nucleus"/>
    <property type="evidence" value="ECO:0007669"/>
    <property type="project" value="TreeGrafter"/>
</dbReference>
<sequence>MGRKKRVSDVETTPELSFVQGGVLNTIIVKGTEEMQQIAVDTAAFLEDKRVVRSTNMDQVTFSQNAIFKVTLDFAEAIPCIPEIAVRESTDWMLLSCAGNHAHYSTVDQRLILQQCKASLQSNIPELEFPICLVLRFDDDHEASVTTPVADTELVVDVDQPETNPQAPAVDAPRSRSRGLAAVGPGSISPVAASRSGTDGANNCQPAAAVTTLSSSSASADARRFKQPTLAAYGMVSDTMALKKEISDRDSHIEELNREVEGLRAEVGRRNDQIHFMDGQCRQYQKKLEHFQSVMRQEMLSAAQKDRSEARRVLYQKHFELGQTATWHSNGQTVWMEGDRVRTLFLKLANLTQKREEVEALKKAAQSNVKHLARQEREREDSGAGPDLQDALMAAQMEYQLRASEHAALTNTIADIKLKQTEIEHEKKAFVKEMRRVNDEDTSEFLAIPTIGEGDRYVLMHLLGKGGFSEVWKAFDLVEGRYVACKIHHIQREWPAQTRTHYLRHAQRELDIMRALDHPHLTHLYDVFPRGDNMFISVMEYSNGMDLDTYLKRYRTFKEADARLIFLQVVDVLRYLASLDSPIIHYDLKPANILLHRDDPTILDIKITDFGLSKIIGATREGPSDNPSIELTSQGTGTYWYLPPECFETSSTPRISNKVDIWSAGVIFYQMLFGKRPFAEGESQRRIWQEKLIIQSARTLHFPDTPKVSEEAKDIIRGCLAFNERERCDVFQLSQDPYLFRTSRRSAHKAKSAAPSGVGSSNSPLMPPVTDATPAS</sequence>
<dbReference type="VEuPathDB" id="TriTrypDB:LdCL_310038000"/>
<dbReference type="InterPro" id="IPR017441">
    <property type="entry name" value="Protein_kinase_ATP_BS"/>
</dbReference>
<dbReference type="GO" id="GO:0007059">
    <property type="term" value="P:chromosome segregation"/>
    <property type="evidence" value="ECO:0007669"/>
    <property type="project" value="TreeGrafter"/>
</dbReference>
<feature type="binding site" evidence="6">
    <location>
        <position position="486"/>
    </location>
    <ligand>
        <name>ATP</name>
        <dbReference type="ChEBI" id="CHEBI:30616"/>
    </ligand>
</feature>
<protein>
    <submittedName>
        <fullName evidence="10">Protein kinase domain family protein</fullName>
    </submittedName>
</protein>
<evidence type="ECO:0000256" key="8">
    <source>
        <dbReference type="SAM" id="MobiDB-lite"/>
    </source>
</evidence>
<evidence type="ECO:0000256" key="5">
    <source>
        <dbReference type="ARBA" id="ARBA00022840"/>
    </source>
</evidence>
<dbReference type="SUPFAM" id="SSF56112">
    <property type="entry name" value="Protein kinase-like (PK-like)"/>
    <property type="match status" value="1"/>
</dbReference>
<dbReference type="VEuPathDB" id="TriTrypDB:LdBPK_312970.1"/>
<evidence type="ECO:0000256" key="1">
    <source>
        <dbReference type="ARBA" id="ARBA00022527"/>
    </source>
</evidence>
<dbReference type="VEuPathDB" id="TriTrypDB:LdBPK_312960.1"/>
<dbReference type="InterPro" id="IPR008271">
    <property type="entry name" value="Ser/Thr_kinase_AS"/>
</dbReference>
<comment type="caution">
    <text evidence="10">The sequence shown here is derived from an EMBL/GenBank/DDBJ whole genome shotgun (WGS) entry which is preliminary data.</text>
</comment>
<dbReference type="GO" id="GO:0004674">
    <property type="term" value="F:protein serine/threonine kinase activity"/>
    <property type="evidence" value="ECO:0007669"/>
    <property type="project" value="UniProtKB-KW"/>
</dbReference>
<gene>
    <name evidence="10" type="ORF">CGC20_2710</name>
</gene>
<evidence type="ECO:0000259" key="9">
    <source>
        <dbReference type="PROSITE" id="PS50011"/>
    </source>
</evidence>
<organism evidence="10 11">
    <name type="scientific">Leishmania donovani</name>
    <dbReference type="NCBI Taxonomy" id="5661"/>
    <lineage>
        <taxon>Eukaryota</taxon>
        <taxon>Discoba</taxon>
        <taxon>Euglenozoa</taxon>
        <taxon>Kinetoplastea</taxon>
        <taxon>Metakinetoplastina</taxon>
        <taxon>Trypanosomatida</taxon>
        <taxon>Trypanosomatidae</taxon>
        <taxon>Leishmaniinae</taxon>
        <taxon>Leishmania</taxon>
    </lineage>
</organism>
<dbReference type="Pfam" id="PF00069">
    <property type="entry name" value="Pkinase"/>
    <property type="match status" value="1"/>
</dbReference>
<keyword evidence="1" id="KW-0723">Serine/threonine-protein kinase</keyword>
<keyword evidence="5 6" id="KW-0067">ATP-binding</keyword>
<dbReference type="AlphaFoldDB" id="A0A504WX96"/>
<evidence type="ECO:0000256" key="6">
    <source>
        <dbReference type="PROSITE-ProRule" id="PRU10141"/>
    </source>
</evidence>
<proteinExistence type="predicted"/>
<keyword evidence="4 10" id="KW-0418">Kinase</keyword>
<dbReference type="PROSITE" id="PS00107">
    <property type="entry name" value="PROTEIN_KINASE_ATP"/>
    <property type="match status" value="1"/>
</dbReference>
<dbReference type="VEuPathDB" id="TriTrypDB:LDHU3_31.5130"/>
<feature type="domain" description="Protein kinase" evidence="9">
    <location>
        <begin position="457"/>
        <end position="739"/>
    </location>
</feature>
<dbReference type="GO" id="GO:0035556">
    <property type="term" value="P:intracellular signal transduction"/>
    <property type="evidence" value="ECO:0007669"/>
    <property type="project" value="TreeGrafter"/>
</dbReference>